<protein>
    <submittedName>
        <fullName evidence="3">AsmA family protein</fullName>
    </submittedName>
</protein>
<evidence type="ECO:0000313" key="3">
    <source>
        <dbReference type="EMBL" id="MDN0075223.1"/>
    </source>
</evidence>
<accession>A0ABT7XN50</accession>
<keyword evidence="4" id="KW-1185">Reference proteome</keyword>
<dbReference type="RefSeq" id="WP_289829821.1">
    <property type="nucleotide sequence ID" value="NZ_JAUEDK010000015.1"/>
</dbReference>
<keyword evidence="1" id="KW-1133">Transmembrane helix</keyword>
<feature type="transmembrane region" description="Helical" evidence="1">
    <location>
        <begin position="12"/>
        <end position="34"/>
    </location>
</feature>
<feature type="domain" description="AsmA" evidence="2">
    <location>
        <begin position="13"/>
        <end position="583"/>
    </location>
</feature>
<dbReference type="EMBL" id="JAUEDK010000015">
    <property type="protein sequence ID" value="MDN0075223.1"/>
    <property type="molecule type" value="Genomic_DNA"/>
</dbReference>
<dbReference type="PANTHER" id="PTHR30441:SF9">
    <property type="entry name" value="ASMA FAMILY PROTEIN YHJG"/>
    <property type="match status" value="1"/>
</dbReference>
<dbReference type="InterPro" id="IPR007844">
    <property type="entry name" value="AsmA"/>
</dbReference>
<proteinExistence type="predicted"/>
<name>A0ABT7XN50_9NEIS</name>
<organism evidence="3 4">
    <name type="scientific">Crenobacter oryzisoli</name>
    <dbReference type="NCBI Taxonomy" id="3056844"/>
    <lineage>
        <taxon>Bacteria</taxon>
        <taxon>Pseudomonadati</taxon>
        <taxon>Pseudomonadota</taxon>
        <taxon>Betaproteobacteria</taxon>
        <taxon>Neisseriales</taxon>
        <taxon>Neisseriaceae</taxon>
        <taxon>Crenobacter</taxon>
    </lineage>
</organism>
<evidence type="ECO:0000313" key="4">
    <source>
        <dbReference type="Proteomes" id="UP001168540"/>
    </source>
</evidence>
<reference evidence="3" key="1">
    <citation type="submission" date="2023-06" db="EMBL/GenBank/DDBJ databases">
        <authorList>
            <person name="Zhang S."/>
        </authorList>
    </citation>
    <scope>NUCLEOTIDE SEQUENCE</scope>
    <source>
        <strain evidence="3">SG2303</strain>
    </source>
</reference>
<dbReference type="InterPro" id="IPR052894">
    <property type="entry name" value="AsmA-related"/>
</dbReference>
<keyword evidence="1" id="KW-0472">Membrane</keyword>
<dbReference type="Pfam" id="PF05170">
    <property type="entry name" value="AsmA"/>
    <property type="match status" value="1"/>
</dbReference>
<keyword evidence="1" id="KW-0812">Transmembrane</keyword>
<evidence type="ECO:0000259" key="2">
    <source>
        <dbReference type="Pfam" id="PF05170"/>
    </source>
</evidence>
<evidence type="ECO:0000256" key="1">
    <source>
        <dbReference type="SAM" id="Phobius"/>
    </source>
</evidence>
<gene>
    <name evidence="3" type="ORF">QU481_10010</name>
</gene>
<dbReference type="PANTHER" id="PTHR30441">
    <property type="entry name" value="DUF748 DOMAIN-CONTAINING PROTEIN"/>
    <property type="match status" value="1"/>
</dbReference>
<comment type="caution">
    <text evidence="3">The sequence shown here is derived from an EMBL/GenBank/DDBJ whole genome shotgun (WGS) entry which is preliminary data.</text>
</comment>
<sequence length="698" mass="75014">MHSRTGRIITRTVVALIALLAVLIAVAVVVLATFDWNRVRPWVDDKVSQAIARPFAINGDLKISWRCPSGETGWRAWVPWPRFSASRIVIGNPDWAKRKDFATLDQVDFEVEAWPLTEQRIVIPVINLVNPSLDFERLRDGRNNWTFKPPSAKPTGWTLALHDIAFAKGHIAYADELAQANLQATVDTLGKPIPFAEVLKQQAGRSTPSGAAVRANPAPAGAQPYALGLVVKGSYKDTAVDGDGKLGGLLALQDASRPFPIHANLRYGDTRIVAVGTLTYPMHLAALDLRLWLSGVSMAHLYPLTGLTLPATPPYATDGHLSGQLRSSGSVFKYENFTGRVGGSDLSGSLTYAARQPRPLLTGDVVSKQLRFVDLAPLIGADTKASKLQRGDTTAQPAGKKLPVERFRTERWASIDADVRFTGQRIIRQASLPLQNLSTHLTLKDGVLSLDPLRFGVAGGELDSTLRLDGRRTPMAGRMNLSVRHVKLKQLFPTIAVMQSSFGELQGDAVLSATGNSIAALLGSSNGEVKLLMNNGAISGTLLEEAGLNVANIVLYKLFGDKTVKIHCAAADFVATQGRLDSRLFAIDTEDALITISGQINLATERMDLTVHPQAKGLRVLSLRSPLYVKGSFSKPDVGVNTGVLLLRGGSALGLVLLAPPLAALLPLTAISPGSDTSCQTMLARMRTPPRVPAKAGR</sequence>
<dbReference type="Proteomes" id="UP001168540">
    <property type="component" value="Unassembled WGS sequence"/>
</dbReference>